<dbReference type="SUPFAM" id="SSF56059">
    <property type="entry name" value="Glutathione synthetase ATP-binding domain-like"/>
    <property type="match status" value="1"/>
</dbReference>
<keyword evidence="1" id="KW-0436">Ligase</keyword>
<evidence type="ECO:0000256" key="3">
    <source>
        <dbReference type="ARBA" id="ARBA00022840"/>
    </source>
</evidence>
<reference evidence="6 7" key="1">
    <citation type="submission" date="2019-05" db="EMBL/GenBank/DDBJ databases">
        <title>We sequenced the genome of Paenibacillus hemerocallicola KCTC 33185 for further insight into its adaptation and study the phylogeny of Paenibacillus.</title>
        <authorList>
            <person name="Narsing Rao M.P."/>
        </authorList>
    </citation>
    <scope>NUCLEOTIDE SEQUENCE [LARGE SCALE GENOMIC DNA]</scope>
    <source>
        <strain evidence="6 7">KCTC 33185</strain>
    </source>
</reference>
<dbReference type="Gene3D" id="3.30.470.20">
    <property type="entry name" value="ATP-grasp fold, B domain"/>
    <property type="match status" value="1"/>
</dbReference>
<dbReference type="GO" id="GO:0005524">
    <property type="term" value="F:ATP binding"/>
    <property type="evidence" value="ECO:0007669"/>
    <property type="project" value="UniProtKB-UniRule"/>
</dbReference>
<sequence>MKPFNILFTSAGRRVSLIKHFKGVLSQLGLSGKVVTTDVNKHAPAAFISDLHILVPRATEPDYIEKLMDICSRHEVRLLIPLVDTELHLLACRKEQFEQLGVTVLVCSPEVNDICYDKRNTHRFFRNIGVKTPEVLDPEHLLEDSSFEYPVFLKPATGSSSKGATLIHNARELRFFKDYVPDAIVQENIEGEEFTLDVFVDFKGSVRCIVPRKRIETRAGEVSKGMTVKHPEIMAGGTKVVEKLPGAIGCVTVQCFLTAAGEVIFIEINPRFGGGFPLSIKAGADFPRWIVELMLGMEPDISLDNWQDGVVMLRYDDEIIVSKEMIDEPSYRI</sequence>
<dbReference type="Proteomes" id="UP000307943">
    <property type="component" value="Unassembled WGS sequence"/>
</dbReference>
<dbReference type="PANTHER" id="PTHR43585">
    <property type="entry name" value="FUMIPYRROLE BIOSYNTHESIS PROTEIN C"/>
    <property type="match status" value="1"/>
</dbReference>
<keyword evidence="3 4" id="KW-0067">ATP-binding</keyword>
<dbReference type="EMBL" id="VDCQ01000009">
    <property type="protein sequence ID" value="TNJ66702.1"/>
    <property type="molecule type" value="Genomic_DNA"/>
</dbReference>
<accession>A0A5C4TCV2</accession>
<keyword evidence="2 4" id="KW-0547">Nucleotide-binding</keyword>
<evidence type="ECO:0000313" key="7">
    <source>
        <dbReference type="Proteomes" id="UP000307943"/>
    </source>
</evidence>
<protein>
    <submittedName>
        <fullName evidence="6">ATP-grasp domain-containing protein</fullName>
    </submittedName>
</protein>
<evidence type="ECO:0000256" key="1">
    <source>
        <dbReference type="ARBA" id="ARBA00022598"/>
    </source>
</evidence>
<dbReference type="Gene3D" id="3.30.1490.20">
    <property type="entry name" value="ATP-grasp fold, A domain"/>
    <property type="match status" value="1"/>
</dbReference>
<dbReference type="InterPro" id="IPR052032">
    <property type="entry name" value="ATP-dep_AA_Ligase"/>
</dbReference>
<dbReference type="PROSITE" id="PS50975">
    <property type="entry name" value="ATP_GRASP"/>
    <property type="match status" value="1"/>
</dbReference>
<feature type="domain" description="ATP-grasp" evidence="5">
    <location>
        <begin position="122"/>
        <end position="295"/>
    </location>
</feature>
<dbReference type="AlphaFoldDB" id="A0A5C4TCV2"/>
<proteinExistence type="predicted"/>
<dbReference type="RefSeq" id="WP_139601846.1">
    <property type="nucleotide sequence ID" value="NZ_VDCQ01000009.1"/>
</dbReference>
<gene>
    <name evidence="6" type="ORF">FE784_09050</name>
</gene>
<dbReference type="InterPro" id="IPR048764">
    <property type="entry name" value="PylC_N"/>
</dbReference>
<keyword evidence="7" id="KW-1185">Reference proteome</keyword>
<dbReference type="Pfam" id="PF21360">
    <property type="entry name" value="PylC-like_N"/>
    <property type="match status" value="1"/>
</dbReference>
<dbReference type="GO" id="GO:0046872">
    <property type="term" value="F:metal ion binding"/>
    <property type="evidence" value="ECO:0007669"/>
    <property type="project" value="InterPro"/>
</dbReference>
<evidence type="ECO:0000256" key="4">
    <source>
        <dbReference type="PROSITE-ProRule" id="PRU00409"/>
    </source>
</evidence>
<dbReference type="Gene3D" id="3.40.50.20">
    <property type="match status" value="1"/>
</dbReference>
<evidence type="ECO:0000256" key="2">
    <source>
        <dbReference type="ARBA" id="ARBA00022741"/>
    </source>
</evidence>
<dbReference type="InterPro" id="IPR011761">
    <property type="entry name" value="ATP-grasp"/>
</dbReference>
<organism evidence="6 7">
    <name type="scientific">Paenibacillus hemerocallicola</name>
    <dbReference type="NCBI Taxonomy" id="1172614"/>
    <lineage>
        <taxon>Bacteria</taxon>
        <taxon>Bacillati</taxon>
        <taxon>Bacillota</taxon>
        <taxon>Bacilli</taxon>
        <taxon>Bacillales</taxon>
        <taxon>Paenibacillaceae</taxon>
        <taxon>Paenibacillus</taxon>
    </lineage>
</organism>
<evidence type="ECO:0000313" key="6">
    <source>
        <dbReference type="EMBL" id="TNJ66702.1"/>
    </source>
</evidence>
<dbReference type="PANTHER" id="PTHR43585:SF2">
    <property type="entry name" value="ATP-GRASP ENZYME FSQD"/>
    <property type="match status" value="1"/>
</dbReference>
<dbReference type="GO" id="GO:0016874">
    <property type="term" value="F:ligase activity"/>
    <property type="evidence" value="ECO:0007669"/>
    <property type="project" value="UniProtKB-KW"/>
</dbReference>
<name>A0A5C4TCV2_9BACL</name>
<comment type="caution">
    <text evidence="6">The sequence shown here is derived from an EMBL/GenBank/DDBJ whole genome shotgun (WGS) entry which is preliminary data.</text>
</comment>
<dbReference type="OrthoDB" id="9803907at2"/>
<dbReference type="InterPro" id="IPR013815">
    <property type="entry name" value="ATP_grasp_subdomain_1"/>
</dbReference>
<dbReference type="Pfam" id="PF02655">
    <property type="entry name" value="ATP-grasp_3"/>
    <property type="match status" value="1"/>
</dbReference>
<evidence type="ECO:0000259" key="5">
    <source>
        <dbReference type="PROSITE" id="PS50975"/>
    </source>
</evidence>
<dbReference type="InterPro" id="IPR003806">
    <property type="entry name" value="ATP-grasp_PylC-type"/>
</dbReference>